<dbReference type="PANTHER" id="PTHR16537:SF1">
    <property type="entry name" value="PROTEIN ZNRD2"/>
    <property type="match status" value="1"/>
</dbReference>
<organism evidence="2 3">
    <name type="scientific">Athelia psychrophila</name>
    <dbReference type="NCBI Taxonomy" id="1759441"/>
    <lineage>
        <taxon>Eukaryota</taxon>
        <taxon>Fungi</taxon>
        <taxon>Dikarya</taxon>
        <taxon>Basidiomycota</taxon>
        <taxon>Agaricomycotina</taxon>
        <taxon>Agaricomycetes</taxon>
        <taxon>Agaricomycetidae</taxon>
        <taxon>Atheliales</taxon>
        <taxon>Atheliaceae</taxon>
        <taxon>Athelia</taxon>
    </lineage>
</organism>
<proteinExistence type="predicted"/>
<dbReference type="EMBL" id="KV417484">
    <property type="protein sequence ID" value="KZP32889.1"/>
    <property type="molecule type" value="Genomic_DNA"/>
</dbReference>
<evidence type="ECO:0008006" key="4">
    <source>
        <dbReference type="Google" id="ProtNLM"/>
    </source>
</evidence>
<keyword evidence="3" id="KW-1185">Reference proteome</keyword>
<dbReference type="PANTHER" id="PTHR16537">
    <property type="entry name" value="SJOEGREN SYNDROME/SCLERODERMA AUTOANTIGEN 1"/>
    <property type="match status" value="1"/>
</dbReference>
<dbReference type="STRING" id="436010.A0A166VMU7"/>
<reference evidence="2 3" key="1">
    <citation type="journal article" date="2016" name="Mol. Biol. Evol.">
        <title>Comparative Genomics of Early-Diverging Mushroom-Forming Fungi Provides Insights into the Origins of Lignocellulose Decay Capabilities.</title>
        <authorList>
            <person name="Nagy L.G."/>
            <person name="Riley R."/>
            <person name="Tritt A."/>
            <person name="Adam C."/>
            <person name="Daum C."/>
            <person name="Floudas D."/>
            <person name="Sun H."/>
            <person name="Yadav J.S."/>
            <person name="Pangilinan J."/>
            <person name="Larsson K.H."/>
            <person name="Matsuura K."/>
            <person name="Barry K."/>
            <person name="Labutti K."/>
            <person name="Kuo R."/>
            <person name="Ohm R.A."/>
            <person name="Bhattacharya S.S."/>
            <person name="Shirouzu T."/>
            <person name="Yoshinaga Y."/>
            <person name="Martin F.M."/>
            <person name="Grigoriev I.V."/>
            <person name="Hibbett D.S."/>
        </authorList>
    </citation>
    <scope>NUCLEOTIDE SEQUENCE [LARGE SCALE GENOMIC DNA]</scope>
    <source>
        <strain evidence="2 3">CBS 109695</strain>
    </source>
</reference>
<evidence type="ECO:0000313" key="2">
    <source>
        <dbReference type="EMBL" id="KZP32889.1"/>
    </source>
</evidence>
<name>A0A166VMU7_9AGAM</name>
<dbReference type="AlphaFoldDB" id="A0A166VMU7"/>
<dbReference type="InterPro" id="IPR051888">
    <property type="entry name" value="UPF0148_domain"/>
</dbReference>
<accession>A0A166VMU7</accession>
<evidence type="ECO:0000256" key="1">
    <source>
        <dbReference type="SAM" id="MobiDB-lite"/>
    </source>
</evidence>
<feature type="compositionally biased region" description="Low complexity" evidence="1">
    <location>
        <begin position="67"/>
        <end position="91"/>
    </location>
</feature>
<dbReference type="OrthoDB" id="28939at2759"/>
<dbReference type="Proteomes" id="UP000076532">
    <property type="component" value="Unassembled WGS sequence"/>
</dbReference>
<evidence type="ECO:0000313" key="3">
    <source>
        <dbReference type="Proteomes" id="UP000076532"/>
    </source>
</evidence>
<dbReference type="InterPro" id="IPR009563">
    <property type="entry name" value="SSSCA1"/>
</dbReference>
<feature type="region of interest" description="Disordered" evidence="1">
    <location>
        <begin position="59"/>
        <end position="116"/>
    </location>
</feature>
<dbReference type="Pfam" id="PF06677">
    <property type="entry name" value="Auto_anti-p27"/>
    <property type="match status" value="2"/>
</dbReference>
<protein>
    <recommendedName>
        <fullName evidence="4">Sjogrens syndrome scleroderma autoantigen 1 family protein</fullName>
    </recommendedName>
</protein>
<sequence>MATVIMDVSEKLGQHMLQGWVLTDHPCTTAGCRIPLLRSADDPVKYYCANCDEEKNLPGQIGKQANPAPSASSSSSPPSRSSTPPTEVSSRASSPDFELPPETAESRYRMQQSDTASAEIGRRLLKGWAMLAEECISPGCFGVPLVRPPKAGGDKDPKKECVICGTVYVTQLDHSGFEQLIPLNTSHVDVTPTIPSAESSAPTNTAKGKAKAVEPELFNEAIRGIMSHQEEPQISPYTFGQPPEVPLSRNVIAPPMSQNSSIPPLIMAATSLELSLHALSEKLLIMSNGTMPLDPPSIGITADAIGKVTEALAKVKQLHWSESRVGPA</sequence>
<gene>
    <name evidence="2" type="ORF">FIBSPDRAFT_1036513</name>
</gene>